<dbReference type="RefSeq" id="XP_033591516.1">
    <property type="nucleotide sequence ID" value="XM_033736705.1"/>
</dbReference>
<dbReference type="Proteomes" id="UP000799767">
    <property type="component" value="Unassembled WGS sequence"/>
</dbReference>
<dbReference type="EMBL" id="MU001633">
    <property type="protein sequence ID" value="KAF2484947.1"/>
    <property type="molecule type" value="Genomic_DNA"/>
</dbReference>
<keyword evidence="2" id="KW-1185">Reference proteome</keyword>
<gene>
    <name evidence="1" type="ORF">BDY17DRAFT_321837</name>
</gene>
<accession>A0A6A6Q0J8</accession>
<evidence type="ECO:0000313" key="1">
    <source>
        <dbReference type="EMBL" id="KAF2484947.1"/>
    </source>
</evidence>
<protein>
    <submittedName>
        <fullName evidence="1">Uncharacterized protein</fullName>
    </submittedName>
</protein>
<proteinExistence type="predicted"/>
<name>A0A6A6Q0J8_9PEZI</name>
<dbReference type="AlphaFoldDB" id="A0A6A6Q0J8"/>
<evidence type="ECO:0000313" key="2">
    <source>
        <dbReference type="Proteomes" id="UP000799767"/>
    </source>
</evidence>
<organism evidence="1 2">
    <name type="scientific">Neohortaea acidophila</name>
    <dbReference type="NCBI Taxonomy" id="245834"/>
    <lineage>
        <taxon>Eukaryota</taxon>
        <taxon>Fungi</taxon>
        <taxon>Dikarya</taxon>
        <taxon>Ascomycota</taxon>
        <taxon>Pezizomycotina</taxon>
        <taxon>Dothideomycetes</taxon>
        <taxon>Dothideomycetidae</taxon>
        <taxon>Mycosphaerellales</taxon>
        <taxon>Teratosphaeriaceae</taxon>
        <taxon>Neohortaea</taxon>
    </lineage>
</organism>
<sequence>MAPPMSFKKRLSLREKFDQILDMDEETAARYRADTMKELEALHEEAQTTWTEQFKTCSKCEDDDDVDVAQEEKEYASAAEFNAHLQGPFHKPASKWMRYAEKHCVDDDGDLRCPYCSQAGILNAATYESVELLVKHVNDSNPANTNQSHDELKTAAGWYTEEFQQSLAPSMQDNTAQSPDNTDYRRLLGSGILLTPGKVMHESIPHPTLPGVSIGPPPTSQDPADLFPDLVSRGLPTRNLDVIPPHLEGIIGKGYQKHSQRTLAL</sequence>
<reference evidence="1" key="1">
    <citation type="journal article" date="2020" name="Stud. Mycol.">
        <title>101 Dothideomycetes genomes: a test case for predicting lifestyles and emergence of pathogens.</title>
        <authorList>
            <person name="Haridas S."/>
            <person name="Albert R."/>
            <person name="Binder M."/>
            <person name="Bloem J."/>
            <person name="Labutti K."/>
            <person name="Salamov A."/>
            <person name="Andreopoulos B."/>
            <person name="Baker S."/>
            <person name="Barry K."/>
            <person name="Bills G."/>
            <person name="Bluhm B."/>
            <person name="Cannon C."/>
            <person name="Castanera R."/>
            <person name="Culley D."/>
            <person name="Daum C."/>
            <person name="Ezra D."/>
            <person name="Gonzalez J."/>
            <person name="Henrissat B."/>
            <person name="Kuo A."/>
            <person name="Liang C."/>
            <person name="Lipzen A."/>
            <person name="Lutzoni F."/>
            <person name="Magnuson J."/>
            <person name="Mondo S."/>
            <person name="Nolan M."/>
            <person name="Ohm R."/>
            <person name="Pangilinan J."/>
            <person name="Park H.-J."/>
            <person name="Ramirez L."/>
            <person name="Alfaro M."/>
            <person name="Sun H."/>
            <person name="Tritt A."/>
            <person name="Yoshinaga Y."/>
            <person name="Zwiers L.-H."/>
            <person name="Turgeon B."/>
            <person name="Goodwin S."/>
            <person name="Spatafora J."/>
            <person name="Crous P."/>
            <person name="Grigoriev I."/>
        </authorList>
    </citation>
    <scope>NUCLEOTIDE SEQUENCE</scope>
    <source>
        <strain evidence="1">CBS 113389</strain>
    </source>
</reference>
<dbReference type="GeneID" id="54477707"/>